<dbReference type="Gene3D" id="1.25.40.10">
    <property type="entry name" value="Tetratricopeptide repeat domain"/>
    <property type="match status" value="2"/>
</dbReference>
<organism evidence="4 5">
    <name type="scientific">Candidatus Limenecus avicola</name>
    <dbReference type="NCBI Taxonomy" id="2840847"/>
    <lineage>
        <taxon>Bacteria</taxon>
        <taxon>Bacillati</taxon>
        <taxon>Bacillota</taxon>
        <taxon>Clostridia</taxon>
        <taxon>Eubacteriales</taxon>
        <taxon>Clostridiaceae</taxon>
        <taxon>Clostridiaceae incertae sedis</taxon>
        <taxon>Candidatus Limenecus</taxon>
    </lineage>
</organism>
<reference evidence="4" key="2">
    <citation type="journal article" date="2021" name="PeerJ">
        <title>Extensive microbial diversity within the chicken gut microbiome revealed by metagenomics and culture.</title>
        <authorList>
            <person name="Gilroy R."/>
            <person name="Ravi A."/>
            <person name="Getino M."/>
            <person name="Pursley I."/>
            <person name="Horton D.L."/>
            <person name="Alikhan N.F."/>
            <person name="Baker D."/>
            <person name="Gharbi K."/>
            <person name="Hall N."/>
            <person name="Watson M."/>
            <person name="Adriaenssens E.M."/>
            <person name="Foster-Nyarko E."/>
            <person name="Jarju S."/>
            <person name="Secka A."/>
            <person name="Antonio M."/>
            <person name="Oren A."/>
            <person name="Chaudhuri R.R."/>
            <person name="La Ragione R."/>
            <person name="Hildebrand F."/>
            <person name="Pallen M.J."/>
        </authorList>
    </citation>
    <scope>NUCLEOTIDE SEQUENCE</scope>
    <source>
        <strain evidence="4">CHK154-7741</strain>
    </source>
</reference>
<dbReference type="SUPFAM" id="SSF48452">
    <property type="entry name" value="TPR-like"/>
    <property type="match status" value="1"/>
</dbReference>
<dbReference type="Pfam" id="PF13181">
    <property type="entry name" value="TPR_8"/>
    <property type="match status" value="1"/>
</dbReference>
<accession>A0A9D1N016</accession>
<dbReference type="AlphaFoldDB" id="A0A9D1N016"/>
<evidence type="ECO:0000256" key="3">
    <source>
        <dbReference type="PROSITE-ProRule" id="PRU00339"/>
    </source>
</evidence>
<sequence length="416" mass="47981">MENSDIDNVRGLSGVDFEGDDRHSSEKVARVYEFYESGRYQEALSMAEADPQISAMSYGQVLMGNCYKKLGSKNSAMAHWKKAVEISPLEHSAYINIANELYEQGNAAEAILNWHTAATIVPENPTVNLNLALAYDKKGSRIKATKYFEKYLRYEKKVNTQNYLTIKHTISNLTAKVDFLAKKVEEFKLKKDLKTIAALYLKMIATYANLPNIYSNIAEILYFDRNFEKALEFYLIVYLNYPHTPKILLEIANLYYVLQKPDYAYAFYSRALDVLSEGTSYYSKTKSKLSSLSYILRDPELIETHLQKAREAEAQNEYEKAIDEYENYLILTESDNPDIQQLIDKYKIFLNPEPFVINVLYNQIPDLMNKKKLNACVELCDRIMTLATQNSKEVIYAMKCKSECKRIIIAREQFGV</sequence>
<name>A0A9D1N016_9CLOT</name>
<reference evidence="4" key="1">
    <citation type="submission" date="2020-10" db="EMBL/GenBank/DDBJ databases">
        <authorList>
            <person name="Gilroy R."/>
        </authorList>
    </citation>
    <scope>NUCLEOTIDE SEQUENCE</scope>
    <source>
        <strain evidence="4">CHK154-7741</strain>
    </source>
</reference>
<evidence type="ECO:0000313" key="5">
    <source>
        <dbReference type="Proteomes" id="UP000886748"/>
    </source>
</evidence>
<keyword evidence="1" id="KW-0677">Repeat</keyword>
<comment type="caution">
    <text evidence="4">The sequence shown here is derived from an EMBL/GenBank/DDBJ whole genome shotgun (WGS) entry which is preliminary data.</text>
</comment>
<keyword evidence="2 3" id="KW-0802">TPR repeat</keyword>
<gene>
    <name evidence="4" type="ORF">IAD26_04165</name>
</gene>
<feature type="repeat" description="TPR" evidence="3">
    <location>
        <begin position="57"/>
        <end position="90"/>
    </location>
</feature>
<dbReference type="InterPro" id="IPR019734">
    <property type="entry name" value="TPR_rpt"/>
</dbReference>
<dbReference type="PANTHER" id="PTHR45586:SF1">
    <property type="entry name" value="LIPOPOLYSACCHARIDE ASSEMBLY PROTEIN B"/>
    <property type="match status" value="1"/>
</dbReference>
<evidence type="ECO:0000313" key="4">
    <source>
        <dbReference type="EMBL" id="HIU92314.1"/>
    </source>
</evidence>
<dbReference type="Proteomes" id="UP000886748">
    <property type="component" value="Unassembled WGS sequence"/>
</dbReference>
<evidence type="ECO:0000256" key="2">
    <source>
        <dbReference type="ARBA" id="ARBA00022803"/>
    </source>
</evidence>
<dbReference type="PANTHER" id="PTHR45586">
    <property type="entry name" value="TPR REPEAT-CONTAINING PROTEIN PA4667"/>
    <property type="match status" value="1"/>
</dbReference>
<dbReference type="EMBL" id="DVOD01000030">
    <property type="protein sequence ID" value="HIU92314.1"/>
    <property type="molecule type" value="Genomic_DNA"/>
</dbReference>
<dbReference type="SMART" id="SM00028">
    <property type="entry name" value="TPR"/>
    <property type="match status" value="6"/>
</dbReference>
<dbReference type="InterPro" id="IPR011990">
    <property type="entry name" value="TPR-like_helical_dom_sf"/>
</dbReference>
<dbReference type="PROSITE" id="PS50005">
    <property type="entry name" value="TPR"/>
    <property type="match status" value="1"/>
</dbReference>
<dbReference type="Pfam" id="PF13414">
    <property type="entry name" value="TPR_11"/>
    <property type="match status" value="1"/>
</dbReference>
<dbReference type="InterPro" id="IPR051012">
    <property type="entry name" value="CellSynth/LPSAsmb/PSIAsmb"/>
</dbReference>
<evidence type="ECO:0000256" key="1">
    <source>
        <dbReference type="ARBA" id="ARBA00022737"/>
    </source>
</evidence>
<proteinExistence type="predicted"/>
<protein>
    <submittedName>
        <fullName evidence="4">Tetratricopeptide repeat protein</fullName>
    </submittedName>
</protein>